<dbReference type="EMBL" id="OW152817">
    <property type="protein sequence ID" value="CAH2068221.1"/>
    <property type="molecule type" value="Genomic_DNA"/>
</dbReference>
<feature type="transmembrane region" description="Helical" evidence="1">
    <location>
        <begin position="119"/>
        <end position="140"/>
    </location>
</feature>
<proteinExistence type="predicted"/>
<gene>
    <name evidence="2" type="ORF">IPOD504_LOCUS14141</name>
</gene>
<accession>A0ABN8IZ08</accession>
<keyword evidence="1" id="KW-0812">Transmembrane</keyword>
<evidence type="ECO:0000313" key="3">
    <source>
        <dbReference type="Proteomes" id="UP000837857"/>
    </source>
</evidence>
<name>A0ABN8IZ08_9NEOP</name>
<reference evidence="2" key="1">
    <citation type="submission" date="2022-03" db="EMBL/GenBank/DDBJ databases">
        <authorList>
            <person name="Martin H S."/>
        </authorList>
    </citation>
    <scope>NUCLEOTIDE SEQUENCE</scope>
</reference>
<keyword evidence="1" id="KW-1133">Transmembrane helix</keyword>
<feature type="non-terminal residue" evidence="2">
    <location>
        <position position="160"/>
    </location>
</feature>
<evidence type="ECO:0000256" key="1">
    <source>
        <dbReference type="SAM" id="Phobius"/>
    </source>
</evidence>
<sequence>MENVGEMVQEKETEHAFVTQDMLERTVTAVKQAHMPVCPVISLAAVVMVMGQICAENVPKAILKRESFVLLIGKMRITPKNLLLQEKRSCNKSLNYYRYMTYVGLLIATGILLPKSTSLGSIVGMMVLSYIVGAEYYCMINGHMGLVNLKDFDISQIFHT</sequence>
<keyword evidence="1" id="KW-0472">Membrane</keyword>
<feature type="transmembrane region" description="Helical" evidence="1">
    <location>
        <begin position="96"/>
        <end position="113"/>
    </location>
</feature>
<keyword evidence="3" id="KW-1185">Reference proteome</keyword>
<evidence type="ECO:0000313" key="2">
    <source>
        <dbReference type="EMBL" id="CAH2068221.1"/>
    </source>
</evidence>
<organism evidence="2 3">
    <name type="scientific">Iphiclides podalirius</name>
    <name type="common">scarce swallowtail</name>
    <dbReference type="NCBI Taxonomy" id="110791"/>
    <lineage>
        <taxon>Eukaryota</taxon>
        <taxon>Metazoa</taxon>
        <taxon>Ecdysozoa</taxon>
        <taxon>Arthropoda</taxon>
        <taxon>Hexapoda</taxon>
        <taxon>Insecta</taxon>
        <taxon>Pterygota</taxon>
        <taxon>Neoptera</taxon>
        <taxon>Endopterygota</taxon>
        <taxon>Lepidoptera</taxon>
        <taxon>Glossata</taxon>
        <taxon>Ditrysia</taxon>
        <taxon>Papilionoidea</taxon>
        <taxon>Papilionidae</taxon>
        <taxon>Papilioninae</taxon>
        <taxon>Iphiclides</taxon>
    </lineage>
</organism>
<protein>
    <submittedName>
        <fullName evidence="2">Uncharacterized protein</fullName>
    </submittedName>
</protein>
<dbReference type="Proteomes" id="UP000837857">
    <property type="component" value="Chromosome 5"/>
</dbReference>